<feature type="transmembrane region" description="Helical" evidence="1">
    <location>
        <begin position="38"/>
        <end position="57"/>
    </location>
</feature>
<proteinExistence type="predicted"/>
<reference evidence="2" key="1">
    <citation type="submission" date="2023-10" db="EMBL/GenBank/DDBJ databases">
        <title>Genome assembly of Pristionchus species.</title>
        <authorList>
            <person name="Yoshida K."/>
            <person name="Sommer R.J."/>
        </authorList>
    </citation>
    <scope>NUCLEOTIDE SEQUENCE</scope>
    <source>
        <strain evidence="2">RS0144</strain>
    </source>
</reference>
<dbReference type="Proteomes" id="UP001432027">
    <property type="component" value="Unassembled WGS sequence"/>
</dbReference>
<dbReference type="AlphaFoldDB" id="A0AAV5U3Z9"/>
<feature type="transmembrane region" description="Helical" evidence="1">
    <location>
        <begin position="69"/>
        <end position="93"/>
    </location>
</feature>
<comment type="caution">
    <text evidence="2">The sequence shown here is derived from an EMBL/GenBank/DDBJ whole genome shotgun (WGS) entry which is preliminary data.</text>
</comment>
<accession>A0AAV5U3Z9</accession>
<keyword evidence="1" id="KW-0472">Membrane</keyword>
<feature type="transmembrane region" description="Helical" evidence="1">
    <location>
        <begin position="208"/>
        <end position="232"/>
    </location>
</feature>
<evidence type="ECO:0000313" key="2">
    <source>
        <dbReference type="EMBL" id="GMT01168.1"/>
    </source>
</evidence>
<keyword evidence="3" id="KW-1185">Reference proteome</keyword>
<sequence length="233" mass="26537">MRMFHYSMALYIDTYAFYEATNHVTGEAWTPLQFFIVYQPWTLLLIAASLILIRIITSHNKRLNTGVGLWMSGVVSAMFLLSILVLLILHGAVFKGNTIYPSVAAVTDFQKGISEFSICLKELPNDELVSLFCFSTIKLILRTREISSLDSTILNIIQVIKYINYLTLSIYSDDNVESFWTSRLLRSIKEQSTNTPKYNTKQVTVASLGWIFVLLASFHLLSLSSFLCEFLVF</sequence>
<evidence type="ECO:0000256" key="1">
    <source>
        <dbReference type="SAM" id="Phobius"/>
    </source>
</evidence>
<keyword evidence="1" id="KW-0812">Transmembrane</keyword>
<name>A0AAV5U3Z9_9BILA</name>
<evidence type="ECO:0000313" key="3">
    <source>
        <dbReference type="Proteomes" id="UP001432027"/>
    </source>
</evidence>
<gene>
    <name evidence="2" type="ORF">PENTCL1PPCAC_23342</name>
</gene>
<feature type="non-terminal residue" evidence="2">
    <location>
        <position position="233"/>
    </location>
</feature>
<organism evidence="2 3">
    <name type="scientific">Pristionchus entomophagus</name>
    <dbReference type="NCBI Taxonomy" id="358040"/>
    <lineage>
        <taxon>Eukaryota</taxon>
        <taxon>Metazoa</taxon>
        <taxon>Ecdysozoa</taxon>
        <taxon>Nematoda</taxon>
        <taxon>Chromadorea</taxon>
        <taxon>Rhabditida</taxon>
        <taxon>Rhabditina</taxon>
        <taxon>Diplogasteromorpha</taxon>
        <taxon>Diplogasteroidea</taxon>
        <taxon>Neodiplogasteridae</taxon>
        <taxon>Pristionchus</taxon>
    </lineage>
</organism>
<evidence type="ECO:0008006" key="4">
    <source>
        <dbReference type="Google" id="ProtNLM"/>
    </source>
</evidence>
<keyword evidence="1" id="KW-1133">Transmembrane helix</keyword>
<dbReference type="EMBL" id="BTSX01000005">
    <property type="protein sequence ID" value="GMT01168.1"/>
    <property type="molecule type" value="Genomic_DNA"/>
</dbReference>
<protein>
    <recommendedName>
        <fullName evidence="4">G protein-coupled receptor</fullName>
    </recommendedName>
</protein>